<dbReference type="OrthoDB" id="1730953at2759"/>
<keyword evidence="12" id="KW-1185">Reference proteome</keyword>
<keyword evidence="8" id="KW-0624">Polysaccharide degradation</keyword>
<name>A0A7J0FD36_9ERIC</name>
<dbReference type="PANTHER" id="PTHR22298">
    <property type="entry name" value="ENDO-1,4-BETA-GLUCANASE"/>
    <property type="match status" value="1"/>
</dbReference>
<dbReference type="Gene3D" id="1.50.10.10">
    <property type="match status" value="1"/>
</dbReference>
<dbReference type="InterPro" id="IPR008928">
    <property type="entry name" value="6-hairpin_glycosidase_sf"/>
</dbReference>
<dbReference type="InterPro" id="IPR012341">
    <property type="entry name" value="6hp_glycosidase-like_sf"/>
</dbReference>
<evidence type="ECO:0000259" key="10">
    <source>
        <dbReference type="Pfam" id="PF00759"/>
    </source>
</evidence>
<evidence type="ECO:0000256" key="2">
    <source>
        <dbReference type="ARBA" id="ARBA00007072"/>
    </source>
</evidence>
<dbReference type="AlphaFoldDB" id="A0A7J0FD36"/>
<comment type="catalytic activity">
    <reaction evidence="1">
        <text>Endohydrolysis of (1-&gt;4)-beta-D-glucosidic linkages in cellulose, lichenin and cereal beta-D-glucans.</text>
        <dbReference type="EC" id="3.2.1.4"/>
    </reaction>
</comment>
<evidence type="ECO:0000256" key="9">
    <source>
        <dbReference type="SAM" id="MobiDB-lite"/>
    </source>
</evidence>
<comment type="caution">
    <text evidence="11">The sequence shown here is derived from an EMBL/GenBank/DDBJ whole genome shotgun (WGS) entry which is preliminary data.</text>
</comment>
<evidence type="ECO:0000313" key="11">
    <source>
        <dbReference type="EMBL" id="GFY96591.1"/>
    </source>
</evidence>
<evidence type="ECO:0000256" key="8">
    <source>
        <dbReference type="ARBA" id="ARBA00023326"/>
    </source>
</evidence>
<dbReference type="Pfam" id="PF00759">
    <property type="entry name" value="Glyco_hydro_9"/>
    <property type="match status" value="1"/>
</dbReference>
<feature type="domain" description="Glycoside hydrolase family 9" evidence="10">
    <location>
        <begin position="2"/>
        <end position="51"/>
    </location>
</feature>
<feature type="region of interest" description="Disordered" evidence="9">
    <location>
        <begin position="1"/>
        <end position="22"/>
    </location>
</feature>
<dbReference type="Proteomes" id="UP000585474">
    <property type="component" value="Unassembled WGS sequence"/>
</dbReference>
<reference evidence="11 12" key="1">
    <citation type="submission" date="2019-07" db="EMBL/GenBank/DDBJ databases">
        <title>De Novo Assembly of kiwifruit Actinidia rufa.</title>
        <authorList>
            <person name="Sugita-Konishi S."/>
            <person name="Sato K."/>
            <person name="Mori E."/>
            <person name="Abe Y."/>
            <person name="Kisaki G."/>
            <person name="Hamano K."/>
            <person name="Suezawa K."/>
            <person name="Otani M."/>
            <person name="Fukuda T."/>
            <person name="Manabe T."/>
            <person name="Gomi K."/>
            <person name="Tabuchi M."/>
            <person name="Akimitsu K."/>
            <person name="Kataoka I."/>
        </authorList>
    </citation>
    <scope>NUCLEOTIDE SEQUENCE [LARGE SCALE GENOMIC DNA]</scope>
    <source>
        <strain evidence="12">cv. Fuchu</strain>
    </source>
</reference>
<evidence type="ECO:0000256" key="5">
    <source>
        <dbReference type="ARBA" id="ARBA00023001"/>
    </source>
</evidence>
<dbReference type="InterPro" id="IPR001701">
    <property type="entry name" value="Glyco_hydro_9"/>
</dbReference>
<dbReference type="EC" id="3.2.1.4" evidence="3"/>
<evidence type="ECO:0000256" key="7">
    <source>
        <dbReference type="ARBA" id="ARBA00023295"/>
    </source>
</evidence>
<evidence type="ECO:0000313" key="12">
    <source>
        <dbReference type="Proteomes" id="UP000585474"/>
    </source>
</evidence>
<protein>
    <recommendedName>
        <fullName evidence="3">cellulase</fullName>
        <ecNumber evidence="3">3.2.1.4</ecNumber>
    </recommendedName>
</protein>
<evidence type="ECO:0000256" key="1">
    <source>
        <dbReference type="ARBA" id="ARBA00000966"/>
    </source>
</evidence>
<keyword evidence="4 11" id="KW-0378">Hydrolase</keyword>
<sequence>MTTTSQAYRIDPSNPGSDLAGESTATMAASSLAFRHNNPSYANELLTHAQQTGVGNGEYGCRSCFQGNGSPTVKLDDRSIEFLIERRREREKERGSREEKKKPLPSMVTSAYIVHSGTYLDAPTVISINGGSSPNPYSCRAVGYPSCCRESPRPGFRLSDVPMLFKFHFAVCHPLGFLSTYVSRPNSGATAGVLFKFADKYRGKYDSSITVDTLMSCCGLQHGCTRPPTMSYLGENGDALGGTGWAMTEFGWDVKYSGVQTLVAKVIFEAWFFQFCGELFDSLDMACSSSNSKNGNGDFLLNKAPTVLG</sequence>
<evidence type="ECO:0000256" key="6">
    <source>
        <dbReference type="ARBA" id="ARBA00023277"/>
    </source>
</evidence>
<evidence type="ECO:0000256" key="3">
    <source>
        <dbReference type="ARBA" id="ARBA00012601"/>
    </source>
</evidence>
<proteinExistence type="inferred from homology"/>
<keyword evidence="6" id="KW-0119">Carbohydrate metabolism</keyword>
<dbReference type="GO" id="GO:0030245">
    <property type="term" value="P:cellulose catabolic process"/>
    <property type="evidence" value="ECO:0007669"/>
    <property type="project" value="UniProtKB-KW"/>
</dbReference>
<dbReference type="EMBL" id="BJWL01000011">
    <property type="protein sequence ID" value="GFY96591.1"/>
    <property type="molecule type" value="Genomic_DNA"/>
</dbReference>
<organism evidence="11 12">
    <name type="scientific">Actinidia rufa</name>
    <dbReference type="NCBI Taxonomy" id="165716"/>
    <lineage>
        <taxon>Eukaryota</taxon>
        <taxon>Viridiplantae</taxon>
        <taxon>Streptophyta</taxon>
        <taxon>Embryophyta</taxon>
        <taxon>Tracheophyta</taxon>
        <taxon>Spermatophyta</taxon>
        <taxon>Magnoliopsida</taxon>
        <taxon>eudicotyledons</taxon>
        <taxon>Gunneridae</taxon>
        <taxon>Pentapetalae</taxon>
        <taxon>asterids</taxon>
        <taxon>Ericales</taxon>
        <taxon>Actinidiaceae</taxon>
        <taxon>Actinidia</taxon>
    </lineage>
</organism>
<comment type="similarity">
    <text evidence="2">Belongs to the glycosyl hydrolase 9 (cellulase E) family.</text>
</comment>
<dbReference type="GO" id="GO:0008810">
    <property type="term" value="F:cellulase activity"/>
    <property type="evidence" value="ECO:0007669"/>
    <property type="project" value="UniProtKB-EC"/>
</dbReference>
<gene>
    <name evidence="11" type="ORF">Acr_11g0008970</name>
</gene>
<dbReference type="SUPFAM" id="SSF48208">
    <property type="entry name" value="Six-hairpin glycosidases"/>
    <property type="match status" value="2"/>
</dbReference>
<accession>A0A7J0FD36</accession>
<keyword evidence="5" id="KW-0136">Cellulose degradation</keyword>
<evidence type="ECO:0000256" key="4">
    <source>
        <dbReference type="ARBA" id="ARBA00022801"/>
    </source>
</evidence>
<keyword evidence="7" id="KW-0326">Glycosidase</keyword>